<name>A0A660LDF7_9ACTN</name>
<dbReference type="AlphaFoldDB" id="A0A660LDF7"/>
<dbReference type="SUPFAM" id="SSF51735">
    <property type="entry name" value="NAD(P)-binding Rossmann-fold domains"/>
    <property type="match status" value="1"/>
</dbReference>
<dbReference type="InterPro" id="IPR036291">
    <property type="entry name" value="NAD(P)-bd_dom_sf"/>
</dbReference>
<evidence type="ECO:0000313" key="3">
    <source>
        <dbReference type="EMBL" id="RKQ93087.1"/>
    </source>
</evidence>
<dbReference type="OrthoDB" id="3505279at2"/>
<comment type="caution">
    <text evidence="3">The sequence shown here is derived from an EMBL/GenBank/DDBJ whole genome shotgun (WGS) entry which is preliminary data.</text>
</comment>
<dbReference type="PANTHER" id="PTHR42840">
    <property type="entry name" value="NAD(P)-BINDING ROSSMANN-FOLD SUPERFAMILY PROTEIN-RELATED"/>
    <property type="match status" value="1"/>
</dbReference>
<protein>
    <submittedName>
        <fullName evidence="3">Putative dehydrogenase</fullName>
    </submittedName>
</protein>
<organism evidence="3 4">
    <name type="scientific">Solirubrobacter pauli</name>
    <dbReference type="NCBI Taxonomy" id="166793"/>
    <lineage>
        <taxon>Bacteria</taxon>
        <taxon>Bacillati</taxon>
        <taxon>Actinomycetota</taxon>
        <taxon>Thermoleophilia</taxon>
        <taxon>Solirubrobacterales</taxon>
        <taxon>Solirubrobacteraceae</taxon>
        <taxon>Solirubrobacter</taxon>
    </lineage>
</organism>
<reference evidence="3 4" key="1">
    <citation type="submission" date="2018-10" db="EMBL/GenBank/DDBJ databases">
        <title>Genomic Encyclopedia of Archaeal and Bacterial Type Strains, Phase II (KMG-II): from individual species to whole genera.</title>
        <authorList>
            <person name="Goeker M."/>
        </authorList>
    </citation>
    <scope>NUCLEOTIDE SEQUENCE [LARGE SCALE GENOMIC DNA]</scope>
    <source>
        <strain evidence="3 4">DSM 14954</strain>
    </source>
</reference>
<feature type="domain" description="Gfo/Idh/MocA-like oxidoreductase N-terminal" evidence="1">
    <location>
        <begin position="51"/>
        <end position="138"/>
    </location>
</feature>
<dbReference type="Gene3D" id="3.30.360.10">
    <property type="entry name" value="Dihydrodipicolinate Reductase, domain 2"/>
    <property type="match status" value="1"/>
</dbReference>
<feature type="domain" description="GFO/IDH/MocA-like oxidoreductase" evidence="2">
    <location>
        <begin position="149"/>
        <end position="285"/>
    </location>
</feature>
<dbReference type="Pfam" id="PF01408">
    <property type="entry name" value="GFO_IDH_MocA"/>
    <property type="match status" value="1"/>
</dbReference>
<sequence length="383" mass="42245">MGQRVVGIIMNGVTGRMGMNQHLIRSILAIREQGGLPIGGGDVIWPEPLLVGRSEGKLAALARQHGLERWSTDLDAALADPAYEVYFDAQLTSARPPAVEKAIAAGKHIYCEKPVTPDVETALALGRAARDAGVKAGVVQDKLFLPGLLKLQRLVQSGYFGRIIAARGEFGYWVYPGPDPAPQRPSWNYRREDGGGIISDMFAHWRYVLDNVFGPVRSVLATGATHIPTRIGEDGQPYEATAEDAAYAIFEFDGGLVVQMNSSWCVRVNRDELFELQVDGTEGSAVAGLRGCKIQPAVGTPKSVWNPDLPDPVAHRESWLEVPATEPPENGFKLQWEAFLRHVVLDEPFPWDFVEGARGVQLYELAEQSWRERRWIDVPELTL</sequence>
<evidence type="ECO:0000313" key="4">
    <source>
        <dbReference type="Proteomes" id="UP000278962"/>
    </source>
</evidence>
<dbReference type="GO" id="GO:0000166">
    <property type="term" value="F:nucleotide binding"/>
    <property type="evidence" value="ECO:0007669"/>
    <property type="project" value="InterPro"/>
</dbReference>
<dbReference type="InterPro" id="IPR055170">
    <property type="entry name" value="GFO_IDH_MocA-like_dom"/>
</dbReference>
<evidence type="ECO:0000259" key="2">
    <source>
        <dbReference type="Pfam" id="PF22725"/>
    </source>
</evidence>
<dbReference type="SUPFAM" id="SSF55347">
    <property type="entry name" value="Glyceraldehyde-3-phosphate dehydrogenase-like, C-terminal domain"/>
    <property type="match status" value="1"/>
</dbReference>
<proteinExistence type="predicted"/>
<accession>A0A660LDF7</accession>
<keyword evidence="4" id="KW-1185">Reference proteome</keyword>
<dbReference type="PANTHER" id="PTHR42840:SF8">
    <property type="entry name" value="OXIDOREDUCTASE"/>
    <property type="match status" value="1"/>
</dbReference>
<dbReference type="Pfam" id="PF22725">
    <property type="entry name" value="GFO_IDH_MocA_C3"/>
    <property type="match status" value="1"/>
</dbReference>
<dbReference type="InterPro" id="IPR000683">
    <property type="entry name" value="Gfo/Idh/MocA-like_OxRdtase_N"/>
</dbReference>
<evidence type="ECO:0000259" key="1">
    <source>
        <dbReference type="Pfam" id="PF01408"/>
    </source>
</evidence>
<gene>
    <name evidence="3" type="ORF">C8N24_2947</name>
</gene>
<dbReference type="Proteomes" id="UP000278962">
    <property type="component" value="Unassembled WGS sequence"/>
</dbReference>
<dbReference type="Gene3D" id="3.40.50.720">
    <property type="entry name" value="NAD(P)-binding Rossmann-like Domain"/>
    <property type="match status" value="1"/>
</dbReference>
<dbReference type="EMBL" id="RBIL01000001">
    <property type="protein sequence ID" value="RKQ93087.1"/>
    <property type="molecule type" value="Genomic_DNA"/>
</dbReference>